<feature type="region of interest" description="Disordered" evidence="1">
    <location>
        <begin position="432"/>
        <end position="492"/>
    </location>
</feature>
<feature type="compositionally biased region" description="Polar residues" evidence="1">
    <location>
        <begin position="325"/>
        <end position="338"/>
    </location>
</feature>
<keyword evidence="3" id="KW-1185">Reference proteome</keyword>
<accession>A0A6A6RYC8</accession>
<dbReference type="Proteomes" id="UP000799753">
    <property type="component" value="Unassembled WGS sequence"/>
</dbReference>
<evidence type="ECO:0000313" key="3">
    <source>
        <dbReference type="Proteomes" id="UP000799753"/>
    </source>
</evidence>
<feature type="compositionally biased region" description="Polar residues" evidence="1">
    <location>
        <begin position="172"/>
        <end position="213"/>
    </location>
</feature>
<evidence type="ECO:0000313" key="2">
    <source>
        <dbReference type="EMBL" id="KAF2639433.1"/>
    </source>
</evidence>
<feature type="region of interest" description="Disordered" evidence="1">
    <location>
        <begin position="633"/>
        <end position="667"/>
    </location>
</feature>
<evidence type="ECO:0000256" key="1">
    <source>
        <dbReference type="SAM" id="MobiDB-lite"/>
    </source>
</evidence>
<gene>
    <name evidence="2" type="ORF">P280DRAFT_507929</name>
</gene>
<feature type="compositionally biased region" description="Basic and acidic residues" evidence="1">
    <location>
        <begin position="59"/>
        <end position="73"/>
    </location>
</feature>
<reference evidence="2" key="1">
    <citation type="journal article" date="2020" name="Stud. Mycol.">
        <title>101 Dothideomycetes genomes: a test case for predicting lifestyles and emergence of pathogens.</title>
        <authorList>
            <person name="Haridas S."/>
            <person name="Albert R."/>
            <person name="Binder M."/>
            <person name="Bloem J."/>
            <person name="Labutti K."/>
            <person name="Salamov A."/>
            <person name="Andreopoulos B."/>
            <person name="Baker S."/>
            <person name="Barry K."/>
            <person name="Bills G."/>
            <person name="Bluhm B."/>
            <person name="Cannon C."/>
            <person name="Castanera R."/>
            <person name="Culley D."/>
            <person name="Daum C."/>
            <person name="Ezra D."/>
            <person name="Gonzalez J."/>
            <person name="Henrissat B."/>
            <person name="Kuo A."/>
            <person name="Liang C."/>
            <person name="Lipzen A."/>
            <person name="Lutzoni F."/>
            <person name="Magnuson J."/>
            <person name="Mondo S."/>
            <person name="Nolan M."/>
            <person name="Ohm R."/>
            <person name="Pangilinan J."/>
            <person name="Park H.-J."/>
            <person name="Ramirez L."/>
            <person name="Alfaro M."/>
            <person name="Sun H."/>
            <person name="Tritt A."/>
            <person name="Yoshinaga Y."/>
            <person name="Zwiers L.-H."/>
            <person name="Turgeon B."/>
            <person name="Goodwin S."/>
            <person name="Spatafora J."/>
            <person name="Crous P."/>
            <person name="Grigoriev I."/>
        </authorList>
    </citation>
    <scope>NUCLEOTIDE SEQUENCE</scope>
    <source>
        <strain evidence="2">CBS 473.64</strain>
    </source>
</reference>
<feature type="region of interest" description="Disordered" evidence="1">
    <location>
        <begin position="47"/>
        <end position="219"/>
    </location>
</feature>
<organism evidence="2 3">
    <name type="scientific">Massarina eburnea CBS 473.64</name>
    <dbReference type="NCBI Taxonomy" id="1395130"/>
    <lineage>
        <taxon>Eukaryota</taxon>
        <taxon>Fungi</taxon>
        <taxon>Dikarya</taxon>
        <taxon>Ascomycota</taxon>
        <taxon>Pezizomycotina</taxon>
        <taxon>Dothideomycetes</taxon>
        <taxon>Pleosporomycetidae</taxon>
        <taxon>Pleosporales</taxon>
        <taxon>Massarineae</taxon>
        <taxon>Massarinaceae</taxon>
        <taxon>Massarina</taxon>
    </lineage>
</organism>
<feature type="region of interest" description="Disordered" evidence="1">
    <location>
        <begin position="512"/>
        <end position="620"/>
    </location>
</feature>
<dbReference type="EMBL" id="MU006786">
    <property type="protein sequence ID" value="KAF2639433.1"/>
    <property type="molecule type" value="Genomic_DNA"/>
</dbReference>
<dbReference type="AlphaFoldDB" id="A0A6A6RYC8"/>
<feature type="compositionally biased region" description="Basic residues" evidence="1">
    <location>
        <begin position="542"/>
        <end position="564"/>
    </location>
</feature>
<proteinExistence type="predicted"/>
<feature type="region of interest" description="Disordered" evidence="1">
    <location>
        <begin position="325"/>
        <end position="353"/>
    </location>
</feature>
<protein>
    <submittedName>
        <fullName evidence="2">Uncharacterized protein</fullName>
    </submittedName>
</protein>
<dbReference type="OrthoDB" id="3798749at2759"/>
<sequence length="689" mass="75949">MWSLVRPYWLSYSHLSSQTAGKGATILPSDDPLCCWPRLSDRALDLATSTETPRSSHTHHAETRVRLSQEGKVSKGKTRKKDCNMGVVFPRGGLKLTLKPKEGPTRRPKQNLPPKRPGKPSKPFQASEVSSRDQQPILIDDDSDVEILECAPVRSAKARSRGQEGIARSDSLHNSIPSTRTIRPSTPDSGQDQFTPASIATSTPVSSMGSSNEVLFDGTPPSIANNPLIPSLQPGAAVNIQLPFRPRPSHKSLFADSSGSLDSAQEACRTQTRTEPDWYASSFLRSPTLAPCIVPNMPGAGPSLPSNQRIDVSYIATQATKVVTSNQQDHRTAQTIAPSTHPLPPNNSQQPATEPTFTLASITDFEMRRYVAQLMAVAPEIPVRDLYDLLLETKGGFECARDRVFQYEYQTPAPVNPTAFVYHSPGLDCRTWGSSTRSPQAADRLGETTFGPPLSKPHRQANVPPTPTRTDRSNPKTHRRNHVSPVTIVIHDSDDSDELEIKVDFNDPDMLEDNYMSFLPSSPPPPSTRTRRPKSDKDPTRKPKPKSKKTPSSKKKTGHTKVSRKTNLDATSKKPPSKSKKPAPSPRPRSSKFKARQCEVEAVTGKPNKPTRHTTKPKTTFAVHDLEYLVDRNDSECDNSYEAEGTGGSSSEDTESESRSDVEMEDNFDDALRIDMNRSYLGQRVFGYS</sequence>
<name>A0A6A6RYC8_9PLEO</name>